<dbReference type="GO" id="GO:0016020">
    <property type="term" value="C:membrane"/>
    <property type="evidence" value="ECO:0007669"/>
    <property type="project" value="UniProtKB-SubCell"/>
</dbReference>
<dbReference type="PANTHER" id="PTHR22762:SF133">
    <property type="entry name" value="P-TYPE DOMAIN-CONTAINING PROTEIN"/>
    <property type="match status" value="1"/>
</dbReference>
<dbReference type="SUPFAM" id="SSF51011">
    <property type="entry name" value="Glycosyl hydrolase domain"/>
    <property type="match status" value="1"/>
</dbReference>
<dbReference type="PROSITE" id="PS51448">
    <property type="entry name" value="P_TREFOIL_2"/>
    <property type="match status" value="1"/>
</dbReference>
<accession>A0A1D1W6V6</accession>
<dbReference type="Pfam" id="PF01055">
    <property type="entry name" value="Glyco_hydro_31_2nd"/>
    <property type="match status" value="1"/>
</dbReference>
<dbReference type="InterPro" id="IPR000322">
    <property type="entry name" value="Glyco_hydro_31_TIM"/>
</dbReference>
<reference evidence="11 12" key="1">
    <citation type="journal article" date="2016" name="Nat. Commun.">
        <title>Extremotolerant tardigrade genome and improved radiotolerance of human cultured cells by tardigrade-unique protein.</title>
        <authorList>
            <person name="Hashimoto T."/>
            <person name="Horikawa D.D."/>
            <person name="Saito Y."/>
            <person name="Kuwahara H."/>
            <person name="Kozuka-Hata H."/>
            <person name="Shin-I T."/>
            <person name="Minakuchi Y."/>
            <person name="Ohishi K."/>
            <person name="Motoyama A."/>
            <person name="Aizu T."/>
            <person name="Enomoto A."/>
            <person name="Kondo K."/>
            <person name="Tanaka S."/>
            <person name="Hara Y."/>
            <person name="Koshikawa S."/>
            <person name="Sagara H."/>
            <person name="Miura T."/>
            <person name="Yokobori S."/>
            <person name="Miyagawa K."/>
            <person name="Suzuki Y."/>
            <person name="Kubo T."/>
            <person name="Oyama M."/>
            <person name="Kohara Y."/>
            <person name="Fujiyama A."/>
            <person name="Arakawa K."/>
            <person name="Katayama T."/>
            <person name="Toyoda A."/>
            <person name="Kunieda T."/>
        </authorList>
    </citation>
    <scope>NUCLEOTIDE SEQUENCE [LARGE SCALE GENOMIC DNA]</scope>
    <source>
        <strain evidence="11 12">YOKOZUNA-1</strain>
    </source>
</reference>
<comment type="similarity">
    <text evidence="2 7">Belongs to the glycosyl hydrolase 31 family.</text>
</comment>
<dbReference type="GO" id="GO:0030246">
    <property type="term" value="F:carbohydrate binding"/>
    <property type="evidence" value="ECO:0007669"/>
    <property type="project" value="InterPro"/>
</dbReference>
<name>A0A1D1W6V6_RAMVA</name>
<dbReference type="InterPro" id="IPR000519">
    <property type="entry name" value="P_trefoil_dom"/>
</dbReference>
<dbReference type="InterPro" id="IPR044913">
    <property type="entry name" value="P_trefoil_dom_sf"/>
</dbReference>
<feature type="domain" description="P-type" evidence="10">
    <location>
        <begin position="20"/>
        <end position="65"/>
    </location>
</feature>
<feature type="chain" id="PRO_5008899254" description="P-type domain-containing protein" evidence="9">
    <location>
        <begin position="21"/>
        <end position="971"/>
    </location>
</feature>
<proteinExistence type="inferred from homology"/>
<dbReference type="CDD" id="cd14752">
    <property type="entry name" value="GH31_N"/>
    <property type="match status" value="1"/>
</dbReference>
<evidence type="ECO:0000256" key="8">
    <source>
        <dbReference type="SAM" id="MobiDB-lite"/>
    </source>
</evidence>
<keyword evidence="7" id="KW-0326">Glycosidase</keyword>
<keyword evidence="3" id="KW-0472">Membrane</keyword>
<dbReference type="SMART" id="SM00018">
    <property type="entry name" value="PD"/>
    <property type="match status" value="1"/>
</dbReference>
<feature type="region of interest" description="Disordered" evidence="8">
    <location>
        <begin position="488"/>
        <end position="508"/>
    </location>
</feature>
<evidence type="ECO:0000313" key="12">
    <source>
        <dbReference type="Proteomes" id="UP000186922"/>
    </source>
</evidence>
<evidence type="ECO:0000256" key="4">
    <source>
        <dbReference type="ARBA" id="ARBA00023157"/>
    </source>
</evidence>
<dbReference type="Pfam" id="PF21365">
    <property type="entry name" value="Glyco_hydro_31_3rd"/>
    <property type="match status" value="1"/>
</dbReference>
<dbReference type="OrthoDB" id="5839090at2759"/>
<evidence type="ECO:0000256" key="3">
    <source>
        <dbReference type="ARBA" id="ARBA00023136"/>
    </source>
</evidence>
<sequence length="971" mass="109526">MDRGCCAALTALLLAAGVGGNGSIGENERVDCYPQGPISEEECRLRGCTFQQASQPGPPPCYMTHDMHRYVYAGPQKEDSVNGWSVVTDNEIKIRVETTSNFSISGDAAVRALSIEFEAYSTRVMGFRIKDADNERYEVPASVLNLAIPRRLNKNFYRVEYVSDPNQAFAFKIIRASTNVTLFDTTIGGMIFEDRFLQVVTRLASKYLYGFGENRHQSFRHQLDWSTTPIFSRHTDPHVRDKGSNYGGVHPFYMVVEDEGPAHGVFLLNSNAIEYKVQPSPALTLRAMGGVMEFVVCMGATPNDLILEYTQVVGRPELPPYTALGFHQEVKVEDAADVIKKMRQAQLPLDVLHIRSRASDQEWDVTVMKDSLSKAVAQLQANGSLALVTLPPYIRVDAEDEAVRQAYQEGLWKDVFVKWPKEYAEYNDSDMNRASFGPDRTLLAIDEALLSVALVDFFQPKAVEWWQKWLTSLQHDIPWDGYALQHNQPFSPHTNQEPTSPLRCSSQAHEESSQYKAAAIPVWNSSATSGLLSDQTICMDGQHVVDNKSVSHYNLHNLYGHAQAAAANKIIQKLKGKRGLVMTEAHFAGTGAAAGAWLSTSLKDSPATAIKQSIISAFEYNMFGMTMTGGNALYVPTEEASCLQWQVFTMFHVLAKSILNSGPDMEDGCLQYRSVREASRKALNMRYTLLPYLYTLFYHGWMEGEPLIRPLFYEYSTKHHHKDILEVDRQFLWGPALMFVPNIEGGDQRSLYMPDDTWYNVYQGQDQLQLDASFNSSRRKVMVAPKDEMVIFQRGGYIIPVHVPFDHDGQSAPMSIAAVRKRDFGLWIAPYYHDDGSAAANGNLYWDDGQSLDTIEKEDYMSWFIYNSWQEGNCSRALLDYDVERNNVTGMDQLKFRNIVISGYKMSDRQVGDEETQMVVRKNGQRLAKEQLKFFFDRGLTVQFVEGIPLSQSFKLDIIHPLPTAKADTCL</sequence>
<dbReference type="GO" id="GO:0004558">
    <property type="term" value="F:alpha-1,4-glucosidase activity"/>
    <property type="evidence" value="ECO:0007669"/>
    <property type="project" value="TreeGrafter"/>
</dbReference>
<dbReference type="SUPFAM" id="SSF51445">
    <property type="entry name" value="(Trans)glycosidases"/>
    <property type="match status" value="1"/>
</dbReference>
<evidence type="ECO:0000256" key="1">
    <source>
        <dbReference type="ARBA" id="ARBA00004370"/>
    </source>
</evidence>
<dbReference type="PANTHER" id="PTHR22762">
    <property type="entry name" value="ALPHA-GLUCOSIDASE"/>
    <property type="match status" value="1"/>
</dbReference>
<dbReference type="Pfam" id="PF00088">
    <property type="entry name" value="Trefoil"/>
    <property type="match status" value="1"/>
</dbReference>
<keyword evidence="9" id="KW-0732">Signal</keyword>
<evidence type="ECO:0000259" key="10">
    <source>
        <dbReference type="PROSITE" id="PS51448"/>
    </source>
</evidence>
<evidence type="ECO:0000313" key="11">
    <source>
        <dbReference type="EMBL" id="GAV08613.1"/>
    </source>
</evidence>
<dbReference type="InterPro" id="IPR048395">
    <property type="entry name" value="Glyco_hydro_31_C"/>
</dbReference>
<evidence type="ECO:0000256" key="9">
    <source>
        <dbReference type="SAM" id="SignalP"/>
    </source>
</evidence>
<dbReference type="AlphaFoldDB" id="A0A1D1W6V6"/>
<dbReference type="Gene3D" id="2.60.40.1180">
    <property type="entry name" value="Golgi alpha-mannosidase II"/>
    <property type="match status" value="2"/>
</dbReference>
<dbReference type="SUPFAM" id="SSF57492">
    <property type="entry name" value="Trefoil"/>
    <property type="match status" value="1"/>
</dbReference>
<dbReference type="Gene3D" id="4.10.110.10">
    <property type="entry name" value="Spasmolytic Protein, domain 1"/>
    <property type="match status" value="1"/>
</dbReference>
<protein>
    <recommendedName>
        <fullName evidence="10">P-type domain-containing protein</fullName>
    </recommendedName>
</protein>
<evidence type="ECO:0000256" key="6">
    <source>
        <dbReference type="PROSITE-ProRule" id="PRU00779"/>
    </source>
</evidence>
<dbReference type="SUPFAM" id="SSF74650">
    <property type="entry name" value="Galactose mutarotase-like"/>
    <property type="match status" value="1"/>
</dbReference>
<keyword evidence="7" id="KW-0378">Hydrolase</keyword>
<dbReference type="STRING" id="947166.A0A1D1W6V6"/>
<dbReference type="InterPro" id="IPR013780">
    <property type="entry name" value="Glyco_hydro_b"/>
</dbReference>
<dbReference type="CDD" id="cd00111">
    <property type="entry name" value="Trefoil"/>
    <property type="match status" value="1"/>
</dbReference>
<keyword evidence="5" id="KW-0325">Glycoprotein</keyword>
<comment type="subcellular location">
    <subcellularLocation>
        <location evidence="1">Membrane</location>
    </subcellularLocation>
</comment>
<evidence type="ECO:0000256" key="5">
    <source>
        <dbReference type="ARBA" id="ARBA00023180"/>
    </source>
</evidence>
<comment type="caution">
    <text evidence="6">Lacks conserved residue(s) required for the propagation of feature annotation.</text>
</comment>
<dbReference type="EMBL" id="BDGG01000018">
    <property type="protein sequence ID" value="GAV08613.1"/>
    <property type="molecule type" value="Genomic_DNA"/>
</dbReference>
<dbReference type="Gene3D" id="3.20.20.80">
    <property type="entry name" value="Glycosidases"/>
    <property type="match status" value="1"/>
</dbReference>
<dbReference type="Gene3D" id="2.60.40.1760">
    <property type="entry name" value="glycosyl hydrolase (family 31)"/>
    <property type="match status" value="1"/>
</dbReference>
<dbReference type="Proteomes" id="UP000186922">
    <property type="component" value="Unassembled WGS sequence"/>
</dbReference>
<dbReference type="InterPro" id="IPR011013">
    <property type="entry name" value="Gal_mutarotase_sf_dom"/>
</dbReference>
<feature type="signal peptide" evidence="9">
    <location>
        <begin position="1"/>
        <end position="20"/>
    </location>
</feature>
<dbReference type="GO" id="GO:0005975">
    <property type="term" value="P:carbohydrate metabolic process"/>
    <property type="evidence" value="ECO:0007669"/>
    <property type="project" value="InterPro"/>
</dbReference>
<organism evidence="11 12">
    <name type="scientific">Ramazzottius varieornatus</name>
    <name type="common">Water bear</name>
    <name type="synonym">Tardigrade</name>
    <dbReference type="NCBI Taxonomy" id="947166"/>
    <lineage>
        <taxon>Eukaryota</taxon>
        <taxon>Metazoa</taxon>
        <taxon>Ecdysozoa</taxon>
        <taxon>Tardigrada</taxon>
        <taxon>Eutardigrada</taxon>
        <taxon>Parachela</taxon>
        <taxon>Hypsibioidea</taxon>
        <taxon>Ramazzottiidae</taxon>
        <taxon>Ramazzottius</taxon>
    </lineage>
</organism>
<keyword evidence="4" id="KW-1015">Disulfide bond</keyword>
<gene>
    <name evidence="11" type="primary">RvY_18278-1</name>
    <name evidence="11" type="synonym">RvY_18278.1</name>
    <name evidence="11" type="ORF">RvY_18278</name>
</gene>
<evidence type="ECO:0000256" key="2">
    <source>
        <dbReference type="ARBA" id="ARBA00007806"/>
    </source>
</evidence>
<comment type="caution">
    <text evidence="11">The sequence shown here is derived from an EMBL/GenBank/DDBJ whole genome shotgun (WGS) entry which is preliminary data.</text>
</comment>
<keyword evidence="12" id="KW-1185">Reference proteome</keyword>
<feature type="compositionally biased region" description="Polar residues" evidence="8">
    <location>
        <begin position="488"/>
        <end position="507"/>
    </location>
</feature>
<dbReference type="InterPro" id="IPR017853">
    <property type="entry name" value="GH"/>
</dbReference>
<evidence type="ECO:0000256" key="7">
    <source>
        <dbReference type="RuleBase" id="RU361185"/>
    </source>
</evidence>